<accession>A0A699L5Q0</accession>
<proteinExistence type="predicted"/>
<comment type="caution">
    <text evidence="3">The sequence shown here is derived from an EMBL/GenBank/DDBJ whole genome shotgun (WGS) entry which is preliminary data.</text>
</comment>
<gene>
    <name evidence="3" type="ORF">Tci_696453</name>
</gene>
<keyword evidence="1" id="KW-0175">Coiled coil</keyword>
<evidence type="ECO:0008006" key="4">
    <source>
        <dbReference type="Google" id="ProtNLM"/>
    </source>
</evidence>
<dbReference type="AlphaFoldDB" id="A0A699L5Q0"/>
<reference evidence="3" key="1">
    <citation type="journal article" date="2019" name="Sci. Rep.">
        <title>Draft genome of Tanacetum cinerariifolium, the natural source of mosquito coil.</title>
        <authorList>
            <person name="Yamashiro T."/>
            <person name="Shiraishi A."/>
            <person name="Satake H."/>
            <person name="Nakayama K."/>
        </authorList>
    </citation>
    <scope>NUCLEOTIDE SEQUENCE</scope>
</reference>
<feature type="compositionally biased region" description="Low complexity" evidence="2">
    <location>
        <begin position="185"/>
        <end position="216"/>
    </location>
</feature>
<organism evidence="3">
    <name type="scientific">Tanacetum cinerariifolium</name>
    <name type="common">Dalmatian daisy</name>
    <name type="synonym">Chrysanthemum cinerariifolium</name>
    <dbReference type="NCBI Taxonomy" id="118510"/>
    <lineage>
        <taxon>Eukaryota</taxon>
        <taxon>Viridiplantae</taxon>
        <taxon>Streptophyta</taxon>
        <taxon>Embryophyta</taxon>
        <taxon>Tracheophyta</taxon>
        <taxon>Spermatophyta</taxon>
        <taxon>Magnoliopsida</taxon>
        <taxon>eudicotyledons</taxon>
        <taxon>Gunneridae</taxon>
        <taxon>Pentapetalae</taxon>
        <taxon>asterids</taxon>
        <taxon>campanulids</taxon>
        <taxon>Asterales</taxon>
        <taxon>Asteraceae</taxon>
        <taxon>Asteroideae</taxon>
        <taxon>Anthemideae</taxon>
        <taxon>Anthemidinae</taxon>
        <taxon>Tanacetum</taxon>
    </lineage>
</organism>
<feature type="coiled-coil region" evidence="1">
    <location>
        <begin position="255"/>
        <end position="282"/>
    </location>
</feature>
<evidence type="ECO:0000256" key="2">
    <source>
        <dbReference type="SAM" id="MobiDB-lite"/>
    </source>
</evidence>
<sequence length="413" mass="44765">MSLSTISFDSTVESIRSSVSIVILSDSDAASAMTEAMVVASPAGVLDPALVVDSESEPFEDPSSLVDTADSDSDAKPLSSPTTSDYFARSDIKSDQRSFSRRTPRETIILMLLLGQISHRRLRLTHYYGTRTIQMPRKTVRPQPTLSPTLQAAIAQWVAASPSPSPPPLLSSPASLPTSSPPSSPLHSGPSCRRSRLPSPSSDSSHSSYTTPSSAAPAASLAPTLATVALVTPALPSIPVDLLPPSKRFRDGDRFESMEHEIETLRARLATVKREIAALQTMPTTRQGMSSNAIEQLIAQRVAGVLLTYEANKNSRNGPHQDTSGREGGIVHTARGCTCKEFLNCQPCNFKGTEGLLDWLDVGIDAAYEMSWKELMKMMTEVCCPRNENQKVESKLWNLTVKSNDVVGYTQRF</sequence>
<name>A0A699L5Q0_TANCI</name>
<feature type="region of interest" description="Disordered" evidence="2">
    <location>
        <begin position="55"/>
        <end position="85"/>
    </location>
</feature>
<evidence type="ECO:0000313" key="3">
    <source>
        <dbReference type="EMBL" id="GFB24482.1"/>
    </source>
</evidence>
<evidence type="ECO:0000256" key="1">
    <source>
        <dbReference type="SAM" id="Coils"/>
    </source>
</evidence>
<protein>
    <recommendedName>
        <fullName evidence="4">Reverse transcriptase domain-containing protein</fullName>
    </recommendedName>
</protein>
<feature type="region of interest" description="Disordered" evidence="2">
    <location>
        <begin position="161"/>
        <end position="216"/>
    </location>
</feature>
<dbReference type="EMBL" id="BKCJ010583980">
    <property type="protein sequence ID" value="GFB24482.1"/>
    <property type="molecule type" value="Genomic_DNA"/>
</dbReference>